<dbReference type="Gene3D" id="1.20.1280.290">
    <property type="match status" value="2"/>
</dbReference>
<comment type="caution">
    <text evidence="9">The sequence shown here is derived from an EMBL/GenBank/DDBJ whole genome shotgun (WGS) entry which is preliminary data.</text>
</comment>
<protein>
    <recommendedName>
        <fullName evidence="11">Cystinosin</fullName>
    </recommendedName>
</protein>
<feature type="transmembrane region" description="Helical" evidence="8">
    <location>
        <begin position="79"/>
        <end position="99"/>
    </location>
</feature>
<keyword evidence="5 8" id="KW-1133">Transmembrane helix</keyword>
<reference evidence="9" key="1">
    <citation type="submission" date="2023-07" db="EMBL/GenBank/DDBJ databases">
        <authorList>
            <consortium name="AG Swart"/>
            <person name="Singh M."/>
            <person name="Singh A."/>
            <person name="Seah K."/>
            <person name="Emmerich C."/>
        </authorList>
    </citation>
    <scope>NUCLEOTIDE SEQUENCE</scope>
    <source>
        <strain evidence="9">DP1</strain>
    </source>
</reference>
<dbReference type="GO" id="GO:0005774">
    <property type="term" value="C:vacuolar membrane"/>
    <property type="evidence" value="ECO:0007669"/>
    <property type="project" value="TreeGrafter"/>
</dbReference>
<dbReference type="EMBL" id="CAMPGE010017864">
    <property type="protein sequence ID" value="CAI2376313.1"/>
    <property type="molecule type" value="Genomic_DNA"/>
</dbReference>
<feature type="transmembrane region" description="Helical" evidence="8">
    <location>
        <begin position="216"/>
        <end position="237"/>
    </location>
</feature>
<feature type="transmembrane region" description="Helical" evidence="8">
    <location>
        <begin position="106"/>
        <end position="128"/>
    </location>
</feature>
<name>A0AAD2D1I2_EUPCR</name>
<keyword evidence="2" id="KW-0813">Transport</keyword>
<feature type="compositionally biased region" description="Basic and acidic residues" evidence="7">
    <location>
        <begin position="277"/>
        <end position="289"/>
    </location>
</feature>
<feature type="region of interest" description="Disordered" evidence="7">
    <location>
        <begin position="266"/>
        <end position="300"/>
    </location>
</feature>
<dbReference type="PANTHER" id="PTHR13131:SF5">
    <property type="entry name" value="CYSTINOSIN"/>
    <property type="match status" value="1"/>
</dbReference>
<evidence type="ECO:0000313" key="9">
    <source>
        <dbReference type="EMBL" id="CAI2376313.1"/>
    </source>
</evidence>
<keyword evidence="3 8" id="KW-0812">Transmembrane</keyword>
<dbReference type="PANTHER" id="PTHR13131">
    <property type="entry name" value="CYSTINOSIN"/>
    <property type="match status" value="1"/>
</dbReference>
<dbReference type="GO" id="GO:0012505">
    <property type="term" value="C:endomembrane system"/>
    <property type="evidence" value="ECO:0007669"/>
    <property type="project" value="UniProtKB-SubCell"/>
</dbReference>
<dbReference type="Pfam" id="PF04193">
    <property type="entry name" value="PQ-loop"/>
    <property type="match status" value="2"/>
</dbReference>
<evidence type="ECO:0000256" key="3">
    <source>
        <dbReference type="ARBA" id="ARBA00022692"/>
    </source>
</evidence>
<dbReference type="Proteomes" id="UP001295684">
    <property type="component" value="Unassembled WGS sequence"/>
</dbReference>
<proteinExistence type="predicted"/>
<dbReference type="GO" id="GO:0015184">
    <property type="term" value="F:L-cystine transmembrane transporter activity"/>
    <property type="evidence" value="ECO:0007669"/>
    <property type="project" value="TreeGrafter"/>
</dbReference>
<dbReference type="InterPro" id="IPR006603">
    <property type="entry name" value="PQ-loop_rpt"/>
</dbReference>
<dbReference type="SMART" id="SM00679">
    <property type="entry name" value="CTNS"/>
    <property type="match status" value="2"/>
</dbReference>
<dbReference type="AlphaFoldDB" id="A0AAD2D1I2"/>
<evidence type="ECO:0000256" key="7">
    <source>
        <dbReference type="SAM" id="MobiDB-lite"/>
    </source>
</evidence>
<feature type="transmembrane region" description="Helical" evidence="8">
    <location>
        <begin position="38"/>
        <end position="59"/>
    </location>
</feature>
<keyword evidence="4" id="KW-0677">Repeat</keyword>
<dbReference type="InterPro" id="IPR005282">
    <property type="entry name" value="LC_transporter"/>
</dbReference>
<comment type="subcellular location">
    <subcellularLocation>
        <location evidence="1">Endomembrane system</location>
        <topology evidence="1">Multi-pass membrane protein</topology>
    </subcellularLocation>
</comment>
<feature type="transmembrane region" description="Helical" evidence="8">
    <location>
        <begin position="12"/>
        <end position="31"/>
    </location>
</feature>
<keyword evidence="10" id="KW-1185">Reference proteome</keyword>
<keyword evidence="6 8" id="KW-0472">Membrane</keyword>
<gene>
    <name evidence="9" type="ORF">ECRASSUSDP1_LOCUS17682</name>
</gene>
<evidence type="ECO:0000256" key="2">
    <source>
        <dbReference type="ARBA" id="ARBA00022448"/>
    </source>
</evidence>
<sequence>MSYAYLDVISQIIGWVYFFAWSFSFYPQVLLNYRKKSVAGFSLEFALLNVSGFFFYSLYSMGGFIYPHLGTGEIKPNDLFFAFHAFSLASIQLSQAYIYERGQQKTFALWAVVLLIVEWITLIVVFLLEGVINIGVMPQAFNTFRVAGYNKAIITFLKYVPQVWLNCKRKSTQGWSILNIFLDFTGGSLSILQQVLDMVYNGLTEGNWSFFGSGDGFNIVKFMLGVMSIFFDIIFMIQHFILFRGNHNQEQGDTSDPLITRANKFTPLAEDEEDYEDRVLRDSPKDGKKGINNTSGSYKG</sequence>
<evidence type="ECO:0000256" key="5">
    <source>
        <dbReference type="ARBA" id="ARBA00022989"/>
    </source>
</evidence>
<evidence type="ECO:0000256" key="6">
    <source>
        <dbReference type="ARBA" id="ARBA00023136"/>
    </source>
</evidence>
<evidence type="ECO:0000256" key="8">
    <source>
        <dbReference type="SAM" id="Phobius"/>
    </source>
</evidence>
<organism evidence="9 10">
    <name type="scientific">Euplotes crassus</name>
    <dbReference type="NCBI Taxonomy" id="5936"/>
    <lineage>
        <taxon>Eukaryota</taxon>
        <taxon>Sar</taxon>
        <taxon>Alveolata</taxon>
        <taxon>Ciliophora</taxon>
        <taxon>Intramacronucleata</taxon>
        <taxon>Spirotrichea</taxon>
        <taxon>Hypotrichia</taxon>
        <taxon>Euplotida</taxon>
        <taxon>Euplotidae</taxon>
        <taxon>Moneuplotes</taxon>
    </lineage>
</organism>
<evidence type="ECO:0000313" key="10">
    <source>
        <dbReference type="Proteomes" id="UP001295684"/>
    </source>
</evidence>
<evidence type="ECO:0008006" key="11">
    <source>
        <dbReference type="Google" id="ProtNLM"/>
    </source>
</evidence>
<evidence type="ECO:0000256" key="4">
    <source>
        <dbReference type="ARBA" id="ARBA00022737"/>
    </source>
</evidence>
<evidence type="ECO:0000256" key="1">
    <source>
        <dbReference type="ARBA" id="ARBA00004127"/>
    </source>
</evidence>
<accession>A0AAD2D1I2</accession>
<feature type="compositionally biased region" description="Polar residues" evidence="7">
    <location>
        <begin position="291"/>
        <end position="300"/>
    </location>
</feature>